<keyword evidence="3" id="KW-1185">Reference proteome</keyword>
<sequence length="299" mass="33647">MLFIILKNLIAVACVYAAYKVSKNFFNDNQKLLRIIVAFILTIVFFGITNGILNLITPSVNVEKQLQKEKIFVTLKQKYPKEYQSIVEEVKLESKINKLNESEVVLSADQLLAPLALKLVIDASDNSRYKFTKSYSQTISLLKNKGGTLCYDMMHNQDDITHAEMNIVDEVFTESGMQEAVLTIINDNKIGKAVASQRDMDKMEKKIFKQLMRKHGEDITLLINPKNAVSVEDKQTVCQIVIDLYGLMNDPNSKVKMAVLRRNMQSMSPSMTSLNTKNSSTKIAAPVLTPEPEMAAPAF</sequence>
<evidence type="ECO:0008006" key="4">
    <source>
        <dbReference type="Google" id="ProtNLM"/>
    </source>
</evidence>
<gene>
    <name evidence="2" type="ORF">GCM10016272_18280</name>
</gene>
<keyword evidence="1" id="KW-1133">Transmembrane helix</keyword>
<proteinExistence type="predicted"/>
<organism evidence="2 3">
    <name type="scientific">Psychrobacter glaciei</name>
    <dbReference type="NCBI Taxonomy" id="619771"/>
    <lineage>
        <taxon>Bacteria</taxon>
        <taxon>Pseudomonadati</taxon>
        <taxon>Pseudomonadota</taxon>
        <taxon>Gammaproteobacteria</taxon>
        <taxon>Moraxellales</taxon>
        <taxon>Moraxellaceae</taxon>
        <taxon>Psychrobacter</taxon>
    </lineage>
</organism>
<comment type="caution">
    <text evidence="2">The sequence shown here is derived from an EMBL/GenBank/DDBJ whole genome shotgun (WGS) entry which is preliminary data.</text>
</comment>
<keyword evidence="1" id="KW-0812">Transmembrane</keyword>
<dbReference type="EMBL" id="BMZR01000003">
    <property type="protein sequence ID" value="GHD33755.1"/>
    <property type="molecule type" value="Genomic_DNA"/>
</dbReference>
<feature type="transmembrane region" description="Helical" evidence="1">
    <location>
        <begin position="33"/>
        <end position="56"/>
    </location>
</feature>
<dbReference type="Proteomes" id="UP000610203">
    <property type="component" value="Unassembled WGS sequence"/>
</dbReference>
<evidence type="ECO:0000256" key="1">
    <source>
        <dbReference type="SAM" id="Phobius"/>
    </source>
</evidence>
<accession>A0ABQ3GRY4</accession>
<name>A0ABQ3GRY4_9GAMM</name>
<evidence type="ECO:0000313" key="2">
    <source>
        <dbReference type="EMBL" id="GHD33755.1"/>
    </source>
</evidence>
<protein>
    <recommendedName>
        <fullName evidence="4">DUF2726 domain-containing protein</fullName>
    </recommendedName>
</protein>
<reference evidence="3" key="1">
    <citation type="journal article" date="2019" name="Int. J. Syst. Evol. Microbiol.">
        <title>The Global Catalogue of Microorganisms (GCM) 10K type strain sequencing project: providing services to taxonomists for standard genome sequencing and annotation.</title>
        <authorList>
            <consortium name="The Broad Institute Genomics Platform"/>
            <consortium name="The Broad Institute Genome Sequencing Center for Infectious Disease"/>
            <person name="Wu L."/>
            <person name="Ma J."/>
        </authorList>
    </citation>
    <scope>NUCLEOTIDE SEQUENCE [LARGE SCALE GENOMIC DNA]</scope>
    <source>
        <strain evidence="3">KCTC 42280</strain>
    </source>
</reference>
<evidence type="ECO:0000313" key="3">
    <source>
        <dbReference type="Proteomes" id="UP000610203"/>
    </source>
</evidence>
<keyword evidence="1" id="KW-0472">Membrane</keyword>
<dbReference type="RefSeq" id="WP_189584897.1">
    <property type="nucleotide sequence ID" value="NZ_BMZR01000003.1"/>
</dbReference>